<dbReference type="FunFam" id="3.40.50.720:FF:000039">
    <property type="entry name" value="Alcohol dehydrogenase AdhP"/>
    <property type="match status" value="1"/>
</dbReference>
<comment type="catalytic activity">
    <reaction evidence="10">
        <text>a primary alcohol + NAD(+) = an aldehyde + NADH + H(+)</text>
        <dbReference type="Rhea" id="RHEA:10736"/>
        <dbReference type="ChEBI" id="CHEBI:15378"/>
        <dbReference type="ChEBI" id="CHEBI:15734"/>
        <dbReference type="ChEBI" id="CHEBI:17478"/>
        <dbReference type="ChEBI" id="CHEBI:57540"/>
        <dbReference type="ChEBI" id="CHEBI:57945"/>
        <dbReference type="EC" id="1.1.1.1"/>
    </reaction>
</comment>
<evidence type="ECO:0000256" key="4">
    <source>
        <dbReference type="ARBA" id="ARBA00016352"/>
    </source>
</evidence>
<dbReference type="FunFam" id="3.90.180.10:FF:000002">
    <property type="entry name" value="Alcohol dehydrogenase AdhP"/>
    <property type="match status" value="1"/>
</dbReference>
<proteinExistence type="inferred from homology"/>
<dbReference type="GO" id="GO:0004022">
    <property type="term" value="F:alcohol dehydrogenase (NAD+) activity"/>
    <property type="evidence" value="ECO:0007669"/>
    <property type="project" value="UniProtKB-EC"/>
</dbReference>
<dbReference type="Gene3D" id="3.40.50.720">
    <property type="entry name" value="NAD(P)-binding Rossmann-like Domain"/>
    <property type="match status" value="1"/>
</dbReference>
<reference evidence="13 14" key="1">
    <citation type="submission" date="2017-09" db="EMBL/GenBank/DDBJ databases">
        <authorList>
            <person name="Ehlers B."/>
            <person name="Leendertz F.H."/>
        </authorList>
    </citation>
    <scope>NUCLEOTIDE SEQUENCE [LARGE SCALE GENOMIC DNA]</scope>
    <source>
        <strain evidence="13 14">CGMCC 4.6857</strain>
    </source>
</reference>
<evidence type="ECO:0000256" key="5">
    <source>
        <dbReference type="ARBA" id="ARBA00022723"/>
    </source>
</evidence>
<dbReference type="InterPro" id="IPR013149">
    <property type="entry name" value="ADH-like_C"/>
</dbReference>
<organism evidence="13 14">
    <name type="scientific">Paractinoplanes atraurantiacus</name>
    <dbReference type="NCBI Taxonomy" id="1036182"/>
    <lineage>
        <taxon>Bacteria</taxon>
        <taxon>Bacillati</taxon>
        <taxon>Actinomycetota</taxon>
        <taxon>Actinomycetes</taxon>
        <taxon>Micromonosporales</taxon>
        <taxon>Micromonosporaceae</taxon>
        <taxon>Paractinoplanes</taxon>
    </lineage>
</organism>
<dbReference type="CDD" id="cd08297">
    <property type="entry name" value="CAD3"/>
    <property type="match status" value="1"/>
</dbReference>
<evidence type="ECO:0000256" key="8">
    <source>
        <dbReference type="ARBA" id="ARBA00023027"/>
    </source>
</evidence>
<dbReference type="SMART" id="SM00829">
    <property type="entry name" value="PKS_ER"/>
    <property type="match status" value="1"/>
</dbReference>
<keyword evidence="14" id="KW-1185">Reference proteome</keyword>
<dbReference type="EMBL" id="OBDY01000020">
    <property type="protein sequence ID" value="SNY59143.1"/>
    <property type="molecule type" value="Genomic_DNA"/>
</dbReference>
<keyword evidence="6 11" id="KW-0862">Zinc</keyword>
<evidence type="ECO:0000256" key="9">
    <source>
        <dbReference type="ARBA" id="ARBA00049164"/>
    </source>
</evidence>
<evidence type="ECO:0000256" key="3">
    <source>
        <dbReference type="ARBA" id="ARBA00013190"/>
    </source>
</evidence>
<evidence type="ECO:0000256" key="2">
    <source>
        <dbReference type="ARBA" id="ARBA00008072"/>
    </source>
</evidence>
<dbReference type="InterPro" id="IPR002328">
    <property type="entry name" value="ADH_Zn_CS"/>
</dbReference>
<gene>
    <name evidence="13" type="ORF">SAMN05421748_12056</name>
</gene>
<dbReference type="InterPro" id="IPR036291">
    <property type="entry name" value="NAD(P)-bd_dom_sf"/>
</dbReference>
<dbReference type="Proteomes" id="UP000219612">
    <property type="component" value="Unassembled WGS sequence"/>
</dbReference>
<dbReference type="Gene3D" id="3.90.180.10">
    <property type="entry name" value="Medium-chain alcohol dehydrogenases, catalytic domain"/>
    <property type="match status" value="1"/>
</dbReference>
<dbReference type="PROSITE" id="PS00059">
    <property type="entry name" value="ADH_ZINC"/>
    <property type="match status" value="1"/>
</dbReference>
<comment type="cofactor">
    <cofactor evidence="1 11">
        <name>Zn(2+)</name>
        <dbReference type="ChEBI" id="CHEBI:29105"/>
    </cofactor>
</comment>
<sequence length="345" mass="36341">MKDPKKEDIMRAAVVTNFHQPLTIQERPLPHPGPGQIRVRIEASGLCHTDIHAARGDWPVKPTPPFVPGHEGVGIVNSIGPDVTEHQIGDRVAVPWLGKACGTCEYCVTDRETLCEAQLNTGYSVDGGHAEYLIADARYAVAVPAGIDPNEAAPLTCAGVTTYKAIKVGGVTPGDRVAIFGIGGLGHLAQQYAQIAGGETIAVDVTEEKLTLAKELGATHTVNAALTDPVAAIEALGGADVAVVLAADPRVIEQAHASLRRGGRLILVSLPKDNAMSLPIFQTVLKGLQVIGSIVGTRAELAEVYRLHAEGRTRVFYETRPLDDINGAIEDVLAGTVAARLVLVP</sequence>
<evidence type="ECO:0000256" key="11">
    <source>
        <dbReference type="RuleBase" id="RU361277"/>
    </source>
</evidence>
<comment type="similarity">
    <text evidence="2 11">Belongs to the zinc-containing alcohol dehydrogenase family.</text>
</comment>
<dbReference type="EC" id="1.1.1.1" evidence="3"/>
<dbReference type="GO" id="GO:0008270">
    <property type="term" value="F:zinc ion binding"/>
    <property type="evidence" value="ECO:0007669"/>
    <property type="project" value="InterPro"/>
</dbReference>
<dbReference type="AlphaFoldDB" id="A0A285JGE3"/>
<accession>A0A285JGE3</accession>
<dbReference type="PANTHER" id="PTHR42940:SF8">
    <property type="entry name" value="VACUOLAR PROTEIN SORTING-ASSOCIATED PROTEIN 11"/>
    <property type="match status" value="1"/>
</dbReference>
<evidence type="ECO:0000256" key="10">
    <source>
        <dbReference type="ARBA" id="ARBA00049243"/>
    </source>
</evidence>
<feature type="domain" description="Enoyl reductase (ER)" evidence="12">
    <location>
        <begin position="17"/>
        <end position="343"/>
    </location>
</feature>
<dbReference type="PANTHER" id="PTHR42940">
    <property type="entry name" value="ALCOHOL DEHYDROGENASE 1-RELATED"/>
    <property type="match status" value="1"/>
</dbReference>
<dbReference type="SUPFAM" id="SSF51735">
    <property type="entry name" value="NAD(P)-binding Rossmann-fold domains"/>
    <property type="match status" value="1"/>
</dbReference>
<dbReference type="RefSeq" id="WP_245923549.1">
    <property type="nucleotide sequence ID" value="NZ_OBDY01000020.1"/>
</dbReference>
<comment type="catalytic activity">
    <reaction evidence="9">
        <text>a secondary alcohol + NAD(+) = a ketone + NADH + H(+)</text>
        <dbReference type="Rhea" id="RHEA:10740"/>
        <dbReference type="ChEBI" id="CHEBI:15378"/>
        <dbReference type="ChEBI" id="CHEBI:17087"/>
        <dbReference type="ChEBI" id="CHEBI:35681"/>
        <dbReference type="ChEBI" id="CHEBI:57540"/>
        <dbReference type="ChEBI" id="CHEBI:57945"/>
        <dbReference type="EC" id="1.1.1.1"/>
    </reaction>
</comment>
<protein>
    <recommendedName>
        <fullName evidence="4">Alcohol dehydrogenase</fullName>
        <ecNumber evidence="3">1.1.1.1</ecNumber>
    </recommendedName>
</protein>
<dbReference type="Pfam" id="PF08240">
    <property type="entry name" value="ADH_N"/>
    <property type="match status" value="1"/>
</dbReference>
<evidence type="ECO:0000256" key="6">
    <source>
        <dbReference type="ARBA" id="ARBA00022833"/>
    </source>
</evidence>
<dbReference type="Pfam" id="PF00107">
    <property type="entry name" value="ADH_zinc_N"/>
    <property type="match status" value="1"/>
</dbReference>
<evidence type="ECO:0000256" key="7">
    <source>
        <dbReference type="ARBA" id="ARBA00023002"/>
    </source>
</evidence>
<evidence type="ECO:0000256" key="1">
    <source>
        <dbReference type="ARBA" id="ARBA00001947"/>
    </source>
</evidence>
<dbReference type="InterPro" id="IPR013154">
    <property type="entry name" value="ADH-like_N"/>
</dbReference>
<keyword evidence="7" id="KW-0560">Oxidoreductase</keyword>
<dbReference type="SUPFAM" id="SSF50129">
    <property type="entry name" value="GroES-like"/>
    <property type="match status" value="1"/>
</dbReference>
<evidence type="ECO:0000313" key="14">
    <source>
        <dbReference type="Proteomes" id="UP000219612"/>
    </source>
</evidence>
<keyword evidence="8" id="KW-0520">NAD</keyword>
<keyword evidence="5 11" id="KW-0479">Metal-binding</keyword>
<dbReference type="InterPro" id="IPR011032">
    <property type="entry name" value="GroES-like_sf"/>
</dbReference>
<evidence type="ECO:0000313" key="13">
    <source>
        <dbReference type="EMBL" id="SNY59143.1"/>
    </source>
</evidence>
<dbReference type="InterPro" id="IPR020843">
    <property type="entry name" value="ER"/>
</dbReference>
<evidence type="ECO:0000259" key="12">
    <source>
        <dbReference type="SMART" id="SM00829"/>
    </source>
</evidence>
<name>A0A285JGE3_9ACTN</name>